<dbReference type="NCBIfam" id="TIGR04381">
    <property type="entry name" value="HTH_TypR"/>
    <property type="match status" value="1"/>
</dbReference>
<evidence type="ECO:0000259" key="8">
    <source>
        <dbReference type="PROSITE" id="PS50045"/>
    </source>
</evidence>
<sequence>MDKQKLYDIIFDNPYLGICVTDGECNVIDVNEVHSRITGLSEEVFRGNNMRDLVNKKVLSVSSSVEVAKKGEEVTLHQMVSNGRHYDVKAFPIKDKENNDCIEYIVSFLLDVSDIIKTKEIANRLKQNVLEMEEKYKKLLTSVGEKDSESIIYKSKKMQDLVDRAKKCSENDVPVLITGPSGSGKEMIASLIHRESGRKNEKFIKINCAAIPENLLESELFGYEKGAFTGALKDGKRGILEECSGGTILLDEIGEMSLSVQAKLLRVLQENKIRRIGSSEEKEVDVRILAATNVNLKEKIKQKSFRADLYYRLNVIELKVPGLKERIEDIPLLIYYFMQIFNEKYKKDKKLDRESVKYLCGIEYPGNVRELKNTVERLIIQSDDKNISLEEVLDIMDVDETHYYKGSRVDLDLYKGKGLKEIMADYEKNVLKEFFMEYRNSSQVAKRLKVDRTTISRKRKEY</sequence>
<dbReference type="Pfam" id="PF13426">
    <property type="entry name" value="PAS_9"/>
    <property type="match status" value="1"/>
</dbReference>
<evidence type="ECO:0000256" key="1">
    <source>
        <dbReference type="ARBA" id="ARBA00022741"/>
    </source>
</evidence>
<feature type="coiled-coil region" evidence="7">
    <location>
        <begin position="115"/>
        <end position="142"/>
    </location>
</feature>
<evidence type="ECO:0000313" key="9">
    <source>
        <dbReference type="EMBL" id="HIU00312.1"/>
    </source>
</evidence>
<dbReference type="NCBIfam" id="TIGR00229">
    <property type="entry name" value="sensory_box"/>
    <property type="match status" value="1"/>
</dbReference>
<dbReference type="PANTHER" id="PTHR32071">
    <property type="entry name" value="TRANSCRIPTIONAL REGULATORY PROTEIN"/>
    <property type="match status" value="1"/>
</dbReference>
<keyword evidence="4" id="KW-0805">Transcription regulation</keyword>
<feature type="non-terminal residue" evidence="9">
    <location>
        <position position="462"/>
    </location>
</feature>
<protein>
    <recommendedName>
        <fullName evidence="6">HTH-type transcriptional regulatory protein TyrR</fullName>
    </recommendedName>
</protein>
<dbReference type="InterPro" id="IPR030828">
    <property type="entry name" value="HTH_TyrR"/>
</dbReference>
<dbReference type="AlphaFoldDB" id="A0A9D1KUX0"/>
<dbReference type="InterPro" id="IPR003593">
    <property type="entry name" value="AAA+_ATPase"/>
</dbReference>
<dbReference type="Gene3D" id="1.10.10.60">
    <property type="entry name" value="Homeodomain-like"/>
    <property type="match status" value="1"/>
</dbReference>
<dbReference type="SUPFAM" id="SSF52540">
    <property type="entry name" value="P-loop containing nucleoside triphosphate hydrolases"/>
    <property type="match status" value="1"/>
</dbReference>
<dbReference type="Pfam" id="PF25601">
    <property type="entry name" value="AAA_lid_14"/>
    <property type="match status" value="1"/>
</dbReference>
<dbReference type="InterPro" id="IPR025944">
    <property type="entry name" value="Sigma_54_int_dom_CS"/>
</dbReference>
<evidence type="ECO:0000313" key="10">
    <source>
        <dbReference type="Proteomes" id="UP000824159"/>
    </source>
</evidence>
<dbReference type="GO" id="GO:0005524">
    <property type="term" value="F:ATP binding"/>
    <property type="evidence" value="ECO:0007669"/>
    <property type="project" value="UniProtKB-KW"/>
</dbReference>
<accession>A0A9D1KUX0</accession>
<dbReference type="InterPro" id="IPR058031">
    <property type="entry name" value="AAA_lid_NorR"/>
</dbReference>
<reference evidence="9" key="1">
    <citation type="submission" date="2020-10" db="EMBL/GenBank/DDBJ databases">
        <authorList>
            <person name="Gilroy R."/>
        </authorList>
    </citation>
    <scope>NUCLEOTIDE SEQUENCE</scope>
    <source>
        <strain evidence="9">CHK176-22527</strain>
    </source>
</reference>
<keyword evidence="7" id="KW-0175">Coiled coil</keyword>
<evidence type="ECO:0000256" key="3">
    <source>
        <dbReference type="ARBA" id="ARBA00022840"/>
    </source>
</evidence>
<evidence type="ECO:0000256" key="2">
    <source>
        <dbReference type="ARBA" id="ARBA00022797"/>
    </source>
</evidence>
<evidence type="ECO:0000256" key="6">
    <source>
        <dbReference type="ARBA" id="ARBA00029500"/>
    </source>
</evidence>
<organism evidence="9 10">
    <name type="scientific">Candidatus Allocopromorpha excrementavium</name>
    <dbReference type="NCBI Taxonomy" id="2840741"/>
    <lineage>
        <taxon>Bacteria</taxon>
        <taxon>Bacillati</taxon>
        <taxon>Bacillota</taxon>
        <taxon>Clostridia</taxon>
        <taxon>Eubacteriales</taxon>
        <taxon>Eubacteriaceae</taxon>
        <taxon>Eubacteriaceae incertae sedis</taxon>
        <taxon>Candidatus Allocopromorpha</taxon>
    </lineage>
</organism>
<dbReference type="GO" id="GO:0003677">
    <property type="term" value="F:DNA binding"/>
    <property type="evidence" value="ECO:0007669"/>
    <property type="project" value="UniProtKB-KW"/>
</dbReference>
<feature type="domain" description="Sigma-54 factor interaction" evidence="8">
    <location>
        <begin position="151"/>
        <end position="380"/>
    </location>
</feature>
<reference evidence="9" key="2">
    <citation type="journal article" date="2021" name="PeerJ">
        <title>Extensive microbial diversity within the chicken gut microbiome revealed by metagenomics and culture.</title>
        <authorList>
            <person name="Gilroy R."/>
            <person name="Ravi A."/>
            <person name="Getino M."/>
            <person name="Pursley I."/>
            <person name="Horton D.L."/>
            <person name="Alikhan N.F."/>
            <person name="Baker D."/>
            <person name="Gharbi K."/>
            <person name="Hall N."/>
            <person name="Watson M."/>
            <person name="Adriaenssens E.M."/>
            <person name="Foster-Nyarko E."/>
            <person name="Jarju S."/>
            <person name="Secka A."/>
            <person name="Antonio M."/>
            <person name="Oren A."/>
            <person name="Chaudhuri R.R."/>
            <person name="La Ragione R."/>
            <person name="Hildebrand F."/>
            <person name="Pallen M.J."/>
        </authorList>
    </citation>
    <scope>NUCLEOTIDE SEQUENCE</scope>
    <source>
        <strain evidence="9">CHK176-22527</strain>
    </source>
</reference>
<evidence type="ECO:0000256" key="4">
    <source>
        <dbReference type="ARBA" id="ARBA00023015"/>
    </source>
</evidence>
<name>A0A9D1KUX0_9FIRM</name>
<dbReference type="InterPro" id="IPR002078">
    <property type="entry name" value="Sigma_54_int"/>
</dbReference>
<dbReference type="PROSITE" id="PS00688">
    <property type="entry name" value="SIGMA54_INTERACT_3"/>
    <property type="match status" value="1"/>
</dbReference>
<dbReference type="InterPro" id="IPR027417">
    <property type="entry name" value="P-loop_NTPase"/>
</dbReference>
<dbReference type="SUPFAM" id="SSF55785">
    <property type="entry name" value="PYP-like sensor domain (PAS domain)"/>
    <property type="match status" value="1"/>
</dbReference>
<dbReference type="FunFam" id="3.40.50.300:FF:000006">
    <property type="entry name" value="DNA-binding transcriptional regulator NtrC"/>
    <property type="match status" value="1"/>
</dbReference>
<dbReference type="Gene3D" id="3.30.450.20">
    <property type="entry name" value="PAS domain"/>
    <property type="match status" value="1"/>
</dbReference>
<gene>
    <name evidence="9" type="ORF">IAD12_08765</name>
</gene>
<keyword evidence="5" id="KW-0804">Transcription</keyword>
<dbReference type="GO" id="GO:0006355">
    <property type="term" value="P:regulation of DNA-templated transcription"/>
    <property type="evidence" value="ECO:0007669"/>
    <property type="project" value="InterPro"/>
</dbReference>
<dbReference type="InterPro" id="IPR035965">
    <property type="entry name" value="PAS-like_dom_sf"/>
</dbReference>
<dbReference type="SUPFAM" id="SSF46689">
    <property type="entry name" value="Homeodomain-like"/>
    <property type="match status" value="1"/>
</dbReference>
<dbReference type="Proteomes" id="UP000824159">
    <property type="component" value="Unassembled WGS sequence"/>
</dbReference>
<dbReference type="InterPro" id="IPR009057">
    <property type="entry name" value="Homeodomain-like_sf"/>
</dbReference>
<dbReference type="CDD" id="cd00009">
    <property type="entry name" value="AAA"/>
    <property type="match status" value="1"/>
</dbReference>
<keyword evidence="3" id="KW-0067">ATP-binding</keyword>
<dbReference type="PANTHER" id="PTHR32071:SF57">
    <property type="entry name" value="C4-DICARBOXYLATE TRANSPORT TRANSCRIPTIONAL REGULATORY PROTEIN DCTD"/>
    <property type="match status" value="1"/>
</dbReference>
<comment type="caution">
    <text evidence="9">The sequence shown here is derived from an EMBL/GenBank/DDBJ whole genome shotgun (WGS) entry which is preliminary data.</text>
</comment>
<dbReference type="Gene3D" id="1.10.8.60">
    <property type="match status" value="1"/>
</dbReference>
<dbReference type="InterPro" id="IPR000014">
    <property type="entry name" value="PAS"/>
</dbReference>
<dbReference type="Pfam" id="PF00158">
    <property type="entry name" value="Sigma54_activat"/>
    <property type="match status" value="1"/>
</dbReference>
<evidence type="ECO:0000256" key="7">
    <source>
        <dbReference type="SAM" id="Coils"/>
    </source>
</evidence>
<dbReference type="PROSITE" id="PS50045">
    <property type="entry name" value="SIGMA54_INTERACT_4"/>
    <property type="match status" value="1"/>
</dbReference>
<proteinExistence type="predicted"/>
<keyword evidence="1" id="KW-0547">Nucleotide-binding</keyword>
<evidence type="ECO:0000256" key="5">
    <source>
        <dbReference type="ARBA" id="ARBA00023163"/>
    </source>
</evidence>
<keyword evidence="2" id="KW-0058">Aromatic hydrocarbons catabolism</keyword>
<dbReference type="EMBL" id="DVLX01000103">
    <property type="protein sequence ID" value="HIU00312.1"/>
    <property type="molecule type" value="Genomic_DNA"/>
</dbReference>
<dbReference type="SMART" id="SM00382">
    <property type="entry name" value="AAA"/>
    <property type="match status" value="1"/>
</dbReference>
<dbReference type="Gene3D" id="3.40.50.300">
    <property type="entry name" value="P-loop containing nucleotide triphosphate hydrolases"/>
    <property type="match status" value="1"/>
</dbReference>